<dbReference type="CDD" id="cd10845">
    <property type="entry name" value="DSRM_RNAse_III_family"/>
    <property type="match status" value="1"/>
</dbReference>
<evidence type="ECO:0000256" key="6">
    <source>
        <dbReference type="ARBA" id="ARBA00022694"/>
    </source>
</evidence>
<dbReference type="Pfam" id="PF14622">
    <property type="entry name" value="Ribonucleas_3_3"/>
    <property type="match status" value="1"/>
</dbReference>
<dbReference type="GO" id="GO:0003725">
    <property type="term" value="F:double-stranded RNA binding"/>
    <property type="evidence" value="ECO:0007669"/>
    <property type="project" value="TreeGrafter"/>
</dbReference>
<feature type="domain" description="DRBM" evidence="15">
    <location>
        <begin position="153"/>
        <end position="221"/>
    </location>
</feature>
<dbReference type="SUPFAM" id="SSF69065">
    <property type="entry name" value="RNase III domain-like"/>
    <property type="match status" value="1"/>
</dbReference>
<keyword evidence="13" id="KW-0699">rRNA-binding</keyword>
<keyword evidence="7 13" id="KW-0540">Nuclease</keyword>
<comment type="subunit">
    <text evidence="13">Homodimer.</text>
</comment>
<evidence type="ECO:0000256" key="14">
    <source>
        <dbReference type="SAM" id="MobiDB-lite"/>
    </source>
</evidence>
<reference evidence="17 18" key="1">
    <citation type="submission" date="2015-10" db="EMBL/GenBank/DDBJ databases">
        <title>Metagenome-Assembled Genomes uncover a global brackish microbiome.</title>
        <authorList>
            <person name="Hugerth L.W."/>
            <person name="Larsson J."/>
            <person name="Alneberg J."/>
            <person name="Lindh M.V."/>
            <person name="Legrand C."/>
            <person name="Pinhassi J."/>
            <person name="Andersson A.F."/>
        </authorList>
    </citation>
    <scope>NUCLEOTIDE SEQUENCE [LARGE SCALE GENOMIC DNA]</scope>
    <source>
        <strain evidence="17">BACL18 MAG-120507-bin52</strain>
    </source>
</reference>
<feature type="active site" evidence="13">
    <location>
        <position position="115"/>
    </location>
</feature>
<dbReference type="CDD" id="cd00593">
    <property type="entry name" value="RIBOc"/>
    <property type="match status" value="1"/>
</dbReference>
<dbReference type="Gene3D" id="1.10.1520.10">
    <property type="entry name" value="Ribonuclease III domain"/>
    <property type="match status" value="1"/>
</dbReference>
<evidence type="ECO:0000256" key="8">
    <source>
        <dbReference type="ARBA" id="ARBA00022723"/>
    </source>
</evidence>
<dbReference type="FunFam" id="3.30.160.20:FF:000003">
    <property type="entry name" value="Ribonuclease 3"/>
    <property type="match status" value="1"/>
</dbReference>
<organism evidence="17 18">
    <name type="scientific">Verrucomicrobia subdivision 6 bacterium BACL9 MAG-120507-bin52</name>
    <dbReference type="NCBI Taxonomy" id="1655590"/>
    <lineage>
        <taxon>Bacteria</taxon>
        <taxon>Pseudomonadati</taxon>
        <taxon>Verrucomicrobiota</taxon>
        <taxon>Verrucomicrobiia</taxon>
        <taxon>Verrucomicrobiales</taxon>
        <taxon>Verrucomicrobia subdivision 6</taxon>
    </lineage>
</organism>
<evidence type="ECO:0000256" key="7">
    <source>
        <dbReference type="ARBA" id="ARBA00022722"/>
    </source>
</evidence>
<keyword evidence="12 13" id="KW-0694">RNA-binding</keyword>
<dbReference type="GO" id="GO:0006397">
    <property type="term" value="P:mRNA processing"/>
    <property type="evidence" value="ECO:0007669"/>
    <property type="project" value="UniProtKB-UniRule"/>
</dbReference>
<evidence type="ECO:0000256" key="3">
    <source>
        <dbReference type="ARBA" id="ARBA00022490"/>
    </source>
</evidence>
<comment type="subcellular location">
    <subcellularLocation>
        <location evidence="13">Cytoplasm</location>
    </subcellularLocation>
</comment>
<keyword evidence="8 13" id="KW-0479">Metal-binding</keyword>
<dbReference type="PROSITE" id="PS00517">
    <property type="entry name" value="RNASE_3_1"/>
    <property type="match status" value="1"/>
</dbReference>
<dbReference type="EC" id="3.1.26.3" evidence="13"/>
<feature type="binding site" evidence="13">
    <location>
        <position position="112"/>
    </location>
    <ligand>
        <name>Mg(2+)</name>
        <dbReference type="ChEBI" id="CHEBI:18420"/>
    </ligand>
</feature>
<evidence type="ECO:0000256" key="2">
    <source>
        <dbReference type="ARBA" id="ARBA00010183"/>
    </source>
</evidence>
<evidence type="ECO:0000259" key="16">
    <source>
        <dbReference type="PROSITE" id="PS50142"/>
    </source>
</evidence>
<sequence>MKLPILGHTFRNADLLARALTHPSARTSPGALGDNQQLEFLGDAILQAALSDLLIATHPTSSEGELTAMRASLANRHTLSELGRELGLSPFLRVGVDAAREKVHESTGALADVWEAILGAIFLDAGYQPARTWTASVYGDRIAQAKKIAEQANPKGQLQELLQSRNQPVPVYELLESVGPDHEKTFTIRVLVDEKEIGRGTGRSRKSAESTAAAHALGQIT</sequence>
<dbReference type="GO" id="GO:0008033">
    <property type="term" value="P:tRNA processing"/>
    <property type="evidence" value="ECO:0007669"/>
    <property type="project" value="UniProtKB-KW"/>
</dbReference>
<keyword evidence="11 13" id="KW-0460">Magnesium</keyword>
<dbReference type="GO" id="GO:0005737">
    <property type="term" value="C:cytoplasm"/>
    <property type="evidence" value="ECO:0007669"/>
    <property type="project" value="UniProtKB-SubCell"/>
</dbReference>
<proteinExistence type="inferred from homology"/>
<evidence type="ECO:0000256" key="10">
    <source>
        <dbReference type="ARBA" id="ARBA00022801"/>
    </source>
</evidence>
<gene>
    <name evidence="13" type="primary">rnc</name>
    <name evidence="17" type="ORF">ABR82_03335</name>
</gene>
<accession>A0A0R2RI25</accession>
<feature type="active site" evidence="13">
    <location>
        <position position="43"/>
    </location>
</feature>
<dbReference type="NCBIfam" id="TIGR02191">
    <property type="entry name" value="RNaseIII"/>
    <property type="match status" value="1"/>
</dbReference>
<comment type="function">
    <text evidence="13">Digests double-stranded RNA. Involved in the processing of primary rRNA transcript to yield the immediate precursors to the large and small rRNAs (23S and 16S). Processes some mRNAs, and tRNAs when they are encoded in the rRNA operon. Processes pre-crRNA and tracrRNA of type II CRISPR loci if present in the organism.</text>
</comment>
<comment type="caution">
    <text evidence="17">The sequence shown here is derived from an EMBL/GenBank/DDBJ whole genome shotgun (WGS) entry which is preliminary data.</text>
</comment>
<keyword evidence="6 13" id="KW-0819">tRNA processing</keyword>
<evidence type="ECO:0000313" key="18">
    <source>
        <dbReference type="Proteomes" id="UP000051269"/>
    </source>
</evidence>
<keyword evidence="3 13" id="KW-0963">Cytoplasm</keyword>
<dbReference type="HAMAP" id="MF_00104">
    <property type="entry name" value="RNase_III"/>
    <property type="match status" value="1"/>
</dbReference>
<dbReference type="Pfam" id="PF00035">
    <property type="entry name" value="dsrm"/>
    <property type="match status" value="1"/>
</dbReference>
<feature type="domain" description="RNase III" evidence="16">
    <location>
        <begin position="6"/>
        <end position="126"/>
    </location>
</feature>
<evidence type="ECO:0000259" key="15">
    <source>
        <dbReference type="PROSITE" id="PS50137"/>
    </source>
</evidence>
<keyword evidence="4 13" id="KW-0698">rRNA processing</keyword>
<comment type="similarity">
    <text evidence="2">Belongs to the ribonuclease III family.</text>
</comment>
<dbReference type="SUPFAM" id="SSF54768">
    <property type="entry name" value="dsRNA-binding domain-like"/>
    <property type="match status" value="1"/>
</dbReference>
<keyword evidence="5 13" id="KW-0507">mRNA processing</keyword>
<dbReference type="GO" id="GO:0046872">
    <property type="term" value="F:metal ion binding"/>
    <property type="evidence" value="ECO:0007669"/>
    <property type="project" value="UniProtKB-KW"/>
</dbReference>
<dbReference type="PROSITE" id="PS50142">
    <property type="entry name" value="RNASE_3_2"/>
    <property type="match status" value="1"/>
</dbReference>
<evidence type="ECO:0000256" key="5">
    <source>
        <dbReference type="ARBA" id="ARBA00022664"/>
    </source>
</evidence>
<dbReference type="SMART" id="SM00358">
    <property type="entry name" value="DSRM"/>
    <property type="match status" value="1"/>
</dbReference>
<dbReference type="InterPro" id="IPR000999">
    <property type="entry name" value="RNase_III_dom"/>
</dbReference>
<evidence type="ECO:0000256" key="11">
    <source>
        <dbReference type="ARBA" id="ARBA00022842"/>
    </source>
</evidence>
<dbReference type="Proteomes" id="UP000051269">
    <property type="component" value="Unassembled WGS sequence"/>
</dbReference>
<dbReference type="InterPro" id="IPR014720">
    <property type="entry name" value="dsRBD_dom"/>
</dbReference>
<evidence type="ECO:0000313" key="17">
    <source>
        <dbReference type="EMBL" id="KRO62276.1"/>
    </source>
</evidence>
<dbReference type="GO" id="GO:0006364">
    <property type="term" value="P:rRNA processing"/>
    <property type="evidence" value="ECO:0007669"/>
    <property type="project" value="UniProtKB-UniRule"/>
</dbReference>
<dbReference type="EMBL" id="LIBO01000103">
    <property type="protein sequence ID" value="KRO62276.1"/>
    <property type="molecule type" value="Genomic_DNA"/>
</dbReference>
<dbReference type="GO" id="GO:0010468">
    <property type="term" value="P:regulation of gene expression"/>
    <property type="evidence" value="ECO:0007669"/>
    <property type="project" value="TreeGrafter"/>
</dbReference>
<feature type="region of interest" description="Disordered" evidence="14">
    <location>
        <begin position="200"/>
        <end position="221"/>
    </location>
</feature>
<name>A0A0R2RI25_9BACT</name>
<dbReference type="InterPro" id="IPR011907">
    <property type="entry name" value="RNase_III"/>
</dbReference>
<evidence type="ECO:0000256" key="9">
    <source>
        <dbReference type="ARBA" id="ARBA00022759"/>
    </source>
</evidence>
<dbReference type="SMART" id="SM00535">
    <property type="entry name" value="RIBOc"/>
    <property type="match status" value="1"/>
</dbReference>
<dbReference type="PANTHER" id="PTHR11207">
    <property type="entry name" value="RIBONUCLEASE III"/>
    <property type="match status" value="1"/>
</dbReference>
<feature type="binding site" evidence="13">
    <location>
        <position position="39"/>
    </location>
    <ligand>
        <name>Mg(2+)</name>
        <dbReference type="ChEBI" id="CHEBI:18420"/>
    </ligand>
</feature>
<keyword evidence="9 13" id="KW-0255">Endonuclease</keyword>
<comment type="catalytic activity">
    <reaction evidence="1 13">
        <text>Endonucleolytic cleavage to 5'-phosphomonoester.</text>
        <dbReference type="EC" id="3.1.26.3"/>
    </reaction>
</comment>
<protein>
    <recommendedName>
        <fullName evidence="13">Ribonuclease 3</fullName>
        <ecNumber evidence="13">3.1.26.3</ecNumber>
    </recommendedName>
    <alternativeName>
        <fullName evidence="13">Ribonuclease III</fullName>
        <shortName evidence="13">RNase III</shortName>
    </alternativeName>
</protein>
<feature type="binding site" evidence="13">
    <location>
        <position position="115"/>
    </location>
    <ligand>
        <name>Mg(2+)</name>
        <dbReference type="ChEBI" id="CHEBI:18420"/>
    </ligand>
</feature>
<evidence type="ECO:0000256" key="1">
    <source>
        <dbReference type="ARBA" id="ARBA00000109"/>
    </source>
</evidence>
<dbReference type="Gene3D" id="3.30.160.20">
    <property type="match status" value="1"/>
</dbReference>
<comment type="cofactor">
    <cofactor evidence="13">
        <name>Mg(2+)</name>
        <dbReference type="ChEBI" id="CHEBI:18420"/>
    </cofactor>
</comment>
<evidence type="ECO:0000256" key="12">
    <source>
        <dbReference type="ARBA" id="ARBA00022884"/>
    </source>
</evidence>
<dbReference type="GO" id="GO:0019843">
    <property type="term" value="F:rRNA binding"/>
    <property type="evidence" value="ECO:0007669"/>
    <property type="project" value="UniProtKB-KW"/>
</dbReference>
<dbReference type="PANTHER" id="PTHR11207:SF0">
    <property type="entry name" value="RIBONUCLEASE 3"/>
    <property type="match status" value="1"/>
</dbReference>
<dbReference type="PROSITE" id="PS50137">
    <property type="entry name" value="DS_RBD"/>
    <property type="match status" value="1"/>
</dbReference>
<dbReference type="AlphaFoldDB" id="A0A0R2RI25"/>
<evidence type="ECO:0000256" key="4">
    <source>
        <dbReference type="ARBA" id="ARBA00022552"/>
    </source>
</evidence>
<keyword evidence="10 13" id="KW-0378">Hydrolase</keyword>
<evidence type="ECO:0000256" key="13">
    <source>
        <dbReference type="HAMAP-Rule" id="MF_00104"/>
    </source>
</evidence>
<dbReference type="InterPro" id="IPR036389">
    <property type="entry name" value="RNase_III_sf"/>
</dbReference>
<dbReference type="GO" id="GO:0004525">
    <property type="term" value="F:ribonuclease III activity"/>
    <property type="evidence" value="ECO:0007669"/>
    <property type="project" value="UniProtKB-UniRule"/>
</dbReference>